<dbReference type="Pfam" id="PF07496">
    <property type="entry name" value="zf-CW"/>
    <property type="match status" value="1"/>
</dbReference>
<feature type="compositionally biased region" description="Basic residues" evidence="4">
    <location>
        <begin position="640"/>
        <end position="650"/>
    </location>
</feature>
<reference evidence="7" key="1">
    <citation type="submission" date="2022-08" db="UniProtKB">
        <authorList>
            <consortium name="EnsemblMetazoa"/>
        </authorList>
    </citation>
    <scope>IDENTIFICATION</scope>
    <source>
        <strain evidence="7">05x7-T-G4-1.051#20</strain>
    </source>
</reference>
<feature type="compositionally biased region" description="Polar residues" evidence="4">
    <location>
        <begin position="273"/>
        <end position="287"/>
    </location>
</feature>
<dbReference type="SMART" id="SM00293">
    <property type="entry name" value="PWWP"/>
    <property type="match status" value="1"/>
</dbReference>
<evidence type="ECO:0000313" key="8">
    <source>
        <dbReference type="Proteomes" id="UP000005408"/>
    </source>
</evidence>
<dbReference type="GO" id="GO:0005634">
    <property type="term" value="C:nucleus"/>
    <property type="evidence" value="ECO:0007669"/>
    <property type="project" value="TreeGrafter"/>
</dbReference>
<keyword evidence="8" id="KW-1185">Reference proteome</keyword>
<feature type="compositionally biased region" description="Polar residues" evidence="4">
    <location>
        <begin position="165"/>
        <end position="176"/>
    </location>
</feature>
<proteinExistence type="predicted"/>
<dbReference type="EnsemblMetazoa" id="G21033.1">
    <property type="protein sequence ID" value="G21033.1:cds"/>
    <property type="gene ID" value="G21033"/>
</dbReference>
<evidence type="ECO:0000256" key="1">
    <source>
        <dbReference type="ARBA" id="ARBA00022723"/>
    </source>
</evidence>
<feature type="region of interest" description="Disordered" evidence="4">
    <location>
        <begin position="273"/>
        <end position="432"/>
    </location>
</feature>
<dbReference type="InterPro" id="IPR000313">
    <property type="entry name" value="PWWP_dom"/>
</dbReference>
<accession>A0A8W8JXZ8</accession>
<dbReference type="PANTHER" id="PTHR15999:SF2">
    <property type="entry name" value="ZINC FINGER CW-TYPE PWWP DOMAIN PROTEIN 1"/>
    <property type="match status" value="1"/>
</dbReference>
<evidence type="ECO:0000259" key="6">
    <source>
        <dbReference type="PROSITE" id="PS51050"/>
    </source>
</evidence>
<dbReference type="SUPFAM" id="SSF63748">
    <property type="entry name" value="Tudor/PWWP/MBT"/>
    <property type="match status" value="1"/>
</dbReference>
<feature type="region of interest" description="Disordered" evidence="4">
    <location>
        <begin position="25"/>
        <end position="233"/>
    </location>
</feature>
<feature type="compositionally biased region" description="Acidic residues" evidence="4">
    <location>
        <begin position="789"/>
        <end position="809"/>
    </location>
</feature>
<dbReference type="Pfam" id="PF00855">
    <property type="entry name" value="PWWP"/>
    <property type="match status" value="1"/>
</dbReference>
<feature type="domain" description="CW-type" evidence="6">
    <location>
        <begin position="441"/>
        <end position="495"/>
    </location>
</feature>
<feature type="compositionally biased region" description="Polar residues" evidence="4">
    <location>
        <begin position="333"/>
        <end position="343"/>
    </location>
</feature>
<dbReference type="PANTHER" id="PTHR15999">
    <property type="entry name" value="ZINC FINGER CW-TYPE PWWP DOMAIN PROTEIN 1"/>
    <property type="match status" value="1"/>
</dbReference>
<evidence type="ECO:0008006" key="9">
    <source>
        <dbReference type="Google" id="ProtNLM"/>
    </source>
</evidence>
<keyword evidence="1" id="KW-0479">Metal-binding</keyword>
<organism evidence="7 8">
    <name type="scientific">Magallana gigas</name>
    <name type="common">Pacific oyster</name>
    <name type="synonym">Crassostrea gigas</name>
    <dbReference type="NCBI Taxonomy" id="29159"/>
    <lineage>
        <taxon>Eukaryota</taxon>
        <taxon>Metazoa</taxon>
        <taxon>Spiralia</taxon>
        <taxon>Lophotrochozoa</taxon>
        <taxon>Mollusca</taxon>
        <taxon>Bivalvia</taxon>
        <taxon>Autobranchia</taxon>
        <taxon>Pteriomorphia</taxon>
        <taxon>Ostreida</taxon>
        <taxon>Ostreoidea</taxon>
        <taxon>Ostreidae</taxon>
        <taxon>Magallana</taxon>
    </lineage>
</organism>
<feature type="compositionally biased region" description="Basic and acidic residues" evidence="4">
    <location>
        <begin position="112"/>
        <end position="122"/>
    </location>
</feature>
<keyword evidence="2" id="KW-0863">Zinc-finger</keyword>
<keyword evidence="3" id="KW-0862">Zinc</keyword>
<feature type="compositionally biased region" description="Basic and acidic residues" evidence="4">
    <location>
        <begin position="722"/>
        <end position="731"/>
    </location>
</feature>
<dbReference type="PROSITE" id="PS50812">
    <property type="entry name" value="PWWP"/>
    <property type="match status" value="1"/>
</dbReference>
<evidence type="ECO:0000256" key="2">
    <source>
        <dbReference type="ARBA" id="ARBA00022771"/>
    </source>
</evidence>
<dbReference type="AlphaFoldDB" id="A0A8W8JXZ8"/>
<feature type="compositionally biased region" description="Polar residues" evidence="4">
    <location>
        <begin position="816"/>
        <end position="826"/>
    </location>
</feature>
<feature type="compositionally biased region" description="Basic residues" evidence="4">
    <location>
        <begin position="359"/>
        <end position="371"/>
    </location>
</feature>
<feature type="compositionally biased region" description="Acidic residues" evidence="4">
    <location>
        <begin position="696"/>
        <end position="715"/>
    </location>
</feature>
<evidence type="ECO:0000256" key="3">
    <source>
        <dbReference type="ARBA" id="ARBA00022833"/>
    </source>
</evidence>
<feature type="compositionally biased region" description="Basic and acidic residues" evidence="4">
    <location>
        <begin position="177"/>
        <end position="210"/>
    </location>
</feature>
<feature type="compositionally biased region" description="Basic and acidic residues" evidence="4">
    <location>
        <begin position="841"/>
        <end position="853"/>
    </location>
</feature>
<feature type="compositionally biased region" description="Polar residues" evidence="4">
    <location>
        <begin position="763"/>
        <end position="788"/>
    </location>
</feature>
<feature type="domain" description="PWWP" evidence="5">
    <location>
        <begin position="506"/>
        <end position="572"/>
    </location>
</feature>
<feature type="compositionally biased region" description="Basic and acidic residues" evidence="4">
    <location>
        <begin position="628"/>
        <end position="639"/>
    </location>
</feature>
<dbReference type="Gene3D" id="3.30.40.100">
    <property type="match status" value="1"/>
</dbReference>
<dbReference type="Proteomes" id="UP000005408">
    <property type="component" value="Unassembled WGS sequence"/>
</dbReference>
<dbReference type="InterPro" id="IPR011124">
    <property type="entry name" value="Znf_CW"/>
</dbReference>
<dbReference type="CDD" id="cd20145">
    <property type="entry name" value="PWWP_ZCWPW1"/>
    <property type="match status" value="1"/>
</dbReference>
<dbReference type="PROSITE" id="PS51050">
    <property type="entry name" value="ZF_CW"/>
    <property type="match status" value="1"/>
</dbReference>
<sequence>MYRSDDGCFEVWWIKENLSMEELKKKKTSKKGFSAPVKCATADPSLEPPKAKKTKIITEQEVSTNDNLKNSDETTKKKPHKENNQTVGVKKNEKSKPDRSLEKKGKKKKVLKVHEHQNKEETSAIITTENKITEESQKNCDNSVEQKEENEQVQDLDLRKEEANTEPSEQENQSSLHTEHEENDRSTTVSEQKHVQEVETSPKRTVDDSKNASAQTKSKTKRPPLPVRSLSDEEYEEIFKNAIRRVMDAPIDELKVSLQRKDGNKEHACTLLSDNQIKGCEQSSNQKKIQKPKELPKMKPVKSTSGSSSSTDVQEMEPNVEKPMPNETARILQDSTKNNTESDSTLEPDENKENVANKVTKKNSMKEKKFKIPNTKKGFTGAKKQSKTAVTPYKVKIGSPHLQTKKEKKQKSWLKQQNDNVHKKKSEDKIDRKRKMMDRDLLQYGTWVQCCNSSCKKWRYLSDVNDPSELPDDWFCTMNKDQDYNECDKAEQEYNEEEHIYTNYTEGTVVWARMSGFPWWPAMIEMDPDTEYFFELANPETMFPSHYHVVFFDERVSRAWVRSSCIQPFIGKENLNCLTAPKKSKIPSYKSEIAAAKAKACSALQLDLQERLKSFSFCQRYKGKWGKDESVSKDHENKPSKPKHAKRSRKVASQTKVEVVDDTTVDDLLNNPSSLLSSLDDVLDSLESFTDDSDFVLSGDEEIKEDDGKEEEEENMGTLQKEITRHKEHTITNKKLRSRSAIKAEKQDQGGSELEPDIKNSDTQHASCNVTKSPLNKVTKSSTALNSEDNTELSELSETDSESDFQNEQDVEKETSGNFSISTGANRQLKLDPDVFTMEMYSKEESQEEKCIDSSRNVVSEEIETQEPKDETSQVASKSVLQKEQRPKNKFSAKLKKSPINIDLAREIVCSPKSDSAKSVDLDTDDLPDQGIKQETDIKEEELFFNPESDPQEQAVPNAESDFKQAEDLDLELILDFDTIPKHEPVISVSAGIQAVNEADEDSDPFELIEE</sequence>
<evidence type="ECO:0000259" key="5">
    <source>
        <dbReference type="PROSITE" id="PS50812"/>
    </source>
</evidence>
<feature type="compositionally biased region" description="Basic and acidic residues" evidence="4">
    <location>
        <begin position="90"/>
        <end position="103"/>
    </location>
</feature>
<name>A0A8W8JXZ8_MAGGI</name>
<evidence type="ECO:0000256" key="4">
    <source>
        <dbReference type="SAM" id="MobiDB-lite"/>
    </source>
</evidence>
<feature type="region of interest" description="Disordered" evidence="4">
    <location>
        <begin position="628"/>
        <end position="655"/>
    </location>
</feature>
<dbReference type="GO" id="GO:0008270">
    <property type="term" value="F:zinc ion binding"/>
    <property type="evidence" value="ECO:0007669"/>
    <property type="project" value="UniProtKB-KW"/>
</dbReference>
<dbReference type="SMR" id="A0A8W8JXZ8"/>
<dbReference type="InterPro" id="IPR042778">
    <property type="entry name" value="ZCWPW1/ZCWPW2"/>
</dbReference>
<feature type="region of interest" description="Disordered" evidence="4">
    <location>
        <begin position="696"/>
        <end position="893"/>
    </location>
</feature>
<dbReference type="Gene3D" id="2.30.30.140">
    <property type="match status" value="1"/>
</dbReference>
<feature type="compositionally biased region" description="Basic and acidic residues" evidence="4">
    <location>
        <begin position="131"/>
        <end position="163"/>
    </location>
</feature>
<protein>
    <recommendedName>
        <fullName evidence="9">Zinc finger CW-type PWWP domain protein 1</fullName>
    </recommendedName>
</protein>
<evidence type="ECO:0000313" key="7">
    <source>
        <dbReference type="EnsemblMetazoa" id="G21033.1:cds"/>
    </source>
</evidence>